<dbReference type="InterPro" id="IPR000719">
    <property type="entry name" value="Prot_kinase_dom"/>
</dbReference>
<dbReference type="InterPro" id="IPR014710">
    <property type="entry name" value="RmlC-like_jellyroll"/>
</dbReference>
<feature type="domain" description="AGC-kinase C-terminal" evidence="18">
    <location>
        <begin position="740"/>
        <end position="804"/>
    </location>
</feature>
<dbReference type="Gene3D" id="3.30.200.20">
    <property type="entry name" value="Phosphorylase Kinase, domain 1"/>
    <property type="match status" value="1"/>
</dbReference>
<evidence type="ECO:0000259" key="18">
    <source>
        <dbReference type="PROSITE" id="PS51285"/>
    </source>
</evidence>
<dbReference type="FunFam" id="3.30.200.20:FF:000042">
    <property type="entry name" value="Aurora kinase A"/>
    <property type="match status" value="1"/>
</dbReference>
<comment type="catalytic activity">
    <reaction evidence="10">
        <text>L-threonyl-[protein] + ATP = O-phospho-L-threonyl-[protein] + ADP + H(+)</text>
        <dbReference type="Rhea" id="RHEA:46608"/>
        <dbReference type="Rhea" id="RHEA-COMP:11060"/>
        <dbReference type="Rhea" id="RHEA-COMP:11605"/>
        <dbReference type="ChEBI" id="CHEBI:15378"/>
        <dbReference type="ChEBI" id="CHEBI:30013"/>
        <dbReference type="ChEBI" id="CHEBI:30616"/>
        <dbReference type="ChEBI" id="CHEBI:61977"/>
        <dbReference type="ChEBI" id="CHEBI:456216"/>
        <dbReference type="EC" id="2.7.11.12"/>
    </reaction>
</comment>
<dbReference type="FunFam" id="1.10.510.10:FF:000210">
    <property type="entry name" value="Non-specific serine/threonine protein kinase"/>
    <property type="match status" value="1"/>
</dbReference>
<feature type="compositionally biased region" description="Low complexity" evidence="15">
    <location>
        <begin position="764"/>
        <end position="774"/>
    </location>
</feature>
<feature type="region of interest" description="Disordered" evidence="15">
    <location>
        <begin position="759"/>
        <end position="783"/>
    </location>
</feature>
<keyword evidence="8 13" id="KW-0067">ATP-binding</keyword>
<dbReference type="InterPro" id="IPR017441">
    <property type="entry name" value="Protein_kinase_ATP_BS"/>
</dbReference>
<dbReference type="EMBL" id="HBIR01059148">
    <property type="protein sequence ID" value="CAE0597137.1"/>
    <property type="molecule type" value="Transcribed_RNA"/>
</dbReference>
<evidence type="ECO:0000256" key="3">
    <source>
        <dbReference type="ARBA" id="ARBA00022527"/>
    </source>
</evidence>
<dbReference type="InterPro" id="IPR000595">
    <property type="entry name" value="cNMP-bd_dom"/>
</dbReference>
<dbReference type="GO" id="GO:0005524">
    <property type="term" value="F:ATP binding"/>
    <property type="evidence" value="ECO:0007669"/>
    <property type="project" value="UniProtKB-UniRule"/>
</dbReference>
<feature type="domain" description="Protein kinase" evidence="16">
    <location>
        <begin position="485"/>
        <end position="739"/>
    </location>
</feature>
<dbReference type="PROSITE" id="PS00888">
    <property type="entry name" value="CNMP_BINDING_1"/>
    <property type="match status" value="2"/>
</dbReference>
<comment type="catalytic activity">
    <reaction evidence="11">
        <text>L-seryl-[protein] + ATP = O-phospho-L-seryl-[protein] + ADP + H(+)</text>
        <dbReference type="Rhea" id="RHEA:17989"/>
        <dbReference type="Rhea" id="RHEA-COMP:9863"/>
        <dbReference type="Rhea" id="RHEA-COMP:11604"/>
        <dbReference type="ChEBI" id="CHEBI:15378"/>
        <dbReference type="ChEBI" id="CHEBI:29999"/>
        <dbReference type="ChEBI" id="CHEBI:30616"/>
        <dbReference type="ChEBI" id="CHEBI:83421"/>
        <dbReference type="ChEBI" id="CHEBI:456216"/>
        <dbReference type="EC" id="2.7.11.12"/>
    </reaction>
</comment>
<gene>
    <name evidence="19" type="ORF">EHUX00137_LOCUS45985</name>
</gene>
<evidence type="ECO:0000259" key="17">
    <source>
        <dbReference type="PROSITE" id="PS50042"/>
    </source>
</evidence>
<evidence type="ECO:0000256" key="9">
    <source>
        <dbReference type="ARBA" id="ARBA00022992"/>
    </source>
</evidence>
<evidence type="ECO:0000313" key="19">
    <source>
        <dbReference type="EMBL" id="CAE0597137.1"/>
    </source>
</evidence>
<evidence type="ECO:0000256" key="5">
    <source>
        <dbReference type="ARBA" id="ARBA00022679"/>
    </source>
</evidence>
<evidence type="ECO:0000256" key="11">
    <source>
        <dbReference type="ARBA" id="ARBA00047462"/>
    </source>
</evidence>
<dbReference type="PANTHER" id="PTHR24353:SF143">
    <property type="entry name" value="PROTEIN KINASE DOMAIN-CONTAINING PROTEIN"/>
    <property type="match status" value="1"/>
</dbReference>
<proteinExistence type="inferred from homology"/>
<keyword evidence="5" id="KW-0808">Transferase</keyword>
<accession>A0A7S3TXL8</accession>
<dbReference type="InterPro" id="IPR002374">
    <property type="entry name" value="cGMP_dep_kinase"/>
</dbReference>
<dbReference type="InterPro" id="IPR011009">
    <property type="entry name" value="Kinase-like_dom_sf"/>
</dbReference>
<sequence>MGCGASAPSVEPMPSRKCDDPAPASPRGRGLRKQRSNELASQDEEPPPSPAVGKALRQEGQLAKRRMTKTVRRAAISAEELADEGTEPSCAPKAPPVRAALLEAMSGNALFESLQPELLEAIADSMAEHVAAEGEVIIRQGDPGDHLYIVHSGAFAAFVADAASGQEAKVADYKSGQYFGELALLYNLPRAATVRAQETGTCYCLDRATFRTLVKGYLTKSKVGLQQYLSTVPVLRGLEAEQYAELASAAGVDVFHDGEYICSMGEAADELFLVLSGEVVCHKGDGGELMRLAEGQFFGESALQEGSELQKRQANVVSVGRTSLARIRREDFVRLLGSLTQAMNRNLNRKVLAGVALLSPLDDALKDQIVDAFVEETYPDGANIVTKGDQGKAFHIIKSGSAVVQASDDVTLGPSQYFGERSLLTGETVNATVVAQGDTVTMLLSKAHFEQLLGKPLAVLLEREQARREAAKAERERTRIEWSDLEVGVVLGEGSFGRVKLALHPTSGQAYALKCMRKGQLARFKQVQHVVNEKRILALCDHPFILKLAAVFHNRTQVMMLLEIVPGGELFSRLRRVGKLSPQATAIYAAMVVSAFGYLHSRRVAHRDLKPENLLFDAQGYLKLIDMGFAKVIEDRTYTLCGTPEYLAPEIISNRGHTLSCDWWCLGILIYEMLCGRPPFCADSHMDIYHAIMRGRYQTPPDCPRQARDLISQLLAQSHATRLGSGRGGHREVRSHNFFGGIDFEALEERALPVPWVPEITGNTDTSQFDSDSYSTDDDKTWDGHIDPKQEEVWRREFDGLECS</sequence>
<keyword evidence="9" id="KW-0142">cGMP-binding</keyword>
<evidence type="ECO:0000256" key="1">
    <source>
        <dbReference type="ARBA" id="ARBA00006352"/>
    </source>
</evidence>
<keyword evidence="7" id="KW-0418">Kinase</keyword>
<dbReference type="PROSITE" id="PS50042">
    <property type="entry name" value="CNMP_BINDING_3"/>
    <property type="match status" value="3"/>
</dbReference>
<evidence type="ECO:0000259" key="16">
    <source>
        <dbReference type="PROSITE" id="PS50011"/>
    </source>
</evidence>
<organism evidence="19">
    <name type="scientific">Emiliania huxleyi</name>
    <name type="common">Coccolithophore</name>
    <name type="synonym">Pontosphaera huxleyi</name>
    <dbReference type="NCBI Taxonomy" id="2903"/>
    <lineage>
        <taxon>Eukaryota</taxon>
        <taxon>Haptista</taxon>
        <taxon>Haptophyta</taxon>
        <taxon>Prymnesiophyceae</taxon>
        <taxon>Isochrysidales</taxon>
        <taxon>Noelaerhabdaceae</taxon>
        <taxon>Emiliania</taxon>
    </lineage>
</organism>
<dbReference type="GO" id="GO:0005952">
    <property type="term" value="C:cAMP-dependent protein kinase complex"/>
    <property type="evidence" value="ECO:0007669"/>
    <property type="project" value="TreeGrafter"/>
</dbReference>
<dbReference type="PROSITE" id="PS00108">
    <property type="entry name" value="PROTEIN_KINASE_ST"/>
    <property type="match status" value="1"/>
</dbReference>
<dbReference type="InterPro" id="IPR000961">
    <property type="entry name" value="AGC-kinase_C"/>
</dbReference>
<dbReference type="GO" id="GO:0030553">
    <property type="term" value="F:cGMP binding"/>
    <property type="evidence" value="ECO:0007669"/>
    <property type="project" value="UniProtKB-KW"/>
</dbReference>
<dbReference type="CDD" id="cd00038">
    <property type="entry name" value="CAP_ED"/>
    <property type="match status" value="3"/>
</dbReference>
<dbReference type="Gene3D" id="2.60.120.10">
    <property type="entry name" value="Jelly Rolls"/>
    <property type="match status" value="3"/>
</dbReference>
<dbReference type="PRINTS" id="PR00103">
    <property type="entry name" value="CAMPKINASE"/>
</dbReference>
<comment type="similarity">
    <text evidence="1">Belongs to the protein kinase superfamily. AGC Ser/Thr protein kinase family. cGMP subfamily.</text>
</comment>
<evidence type="ECO:0000256" key="14">
    <source>
        <dbReference type="PROSITE-ProRule" id="PRU10141"/>
    </source>
</evidence>
<keyword evidence="4" id="KW-0140">cGMP</keyword>
<dbReference type="PROSITE" id="PS00889">
    <property type="entry name" value="CNMP_BINDING_2"/>
    <property type="match status" value="2"/>
</dbReference>
<dbReference type="SMART" id="SM00220">
    <property type="entry name" value="S_TKc"/>
    <property type="match status" value="1"/>
</dbReference>
<evidence type="ECO:0000256" key="6">
    <source>
        <dbReference type="ARBA" id="ARBA00022741"/>
    </source>
</evidence>
<dbReference type="Pfam" id="PF00069">
    <property type="entry name" value="Pkinase"/>
    <property type="match status" value="1"/>
</dbReference>
<dbReference type="SUPFAM" id="SSF56112">
    <property type="entry name" value="Protein kinase-like (PK-like)"/>
    <property type="match status" value="1"/>
</dbReference>
<dbReference type="SMART" id="SM00100">
    <property type="entry name" value="cNMP"/>
    <property type="match status" value="3"/>
</dbReference>
<evidence type="ECO:0000256" key="10">
    <source>
        <dbReference type="ARBA" id="ARBA00047298"/>
    </source>
</evidence>
<dbReference type="GO" id="GO:0004691">
    <property type="term" value="F:cAMP-dependent protein kinase activity"/>
    <property type="evidence" value="ECO:0007669"/>
    <property type="project" value="TreeGrafter"/>
</dbReference>
<feature type="domain" description="Cyclic nucleotide-binding" evidence="17">
    <location>
        <begin position="110"/>
        <end position="231"/>
    </location>
</feature>
<evidence type="ECO:0000256" key="2">
    <source>
        <dbReference type="ARBA" id="ARBA00012428"/>
    </source>
</evidence>
<dbReference type="GO" id="GO:0004692">
    <property type="term" value="F:cGMP-dependent protein kinase activity"/>
    <property type="evidence" value="ECO:0007669"/>
    <property type="project" value="UniProtKB-EC"/>
</dbReference>
<keyword evidence="6 13" id="KW-0547">Nucleotide-binding</keyword>
<evidence type="ECO:0000256" key="12">
    <source>
        <dbReference type="PIRSR" id="PIRSR000559-1"/>
    </source>
</evidence>
<dbReference type="Gene3D" id="1.10.510.10">
    <property type="entry name" value="Transferase(Phosphotransferase) domain 1"/>
    <property type="match status" value="1"/>
</dbReference>
<evidence type="ECO:0000256" key="4">
    <source>
        <dbReference type="ARBA" id="ARBA00022535"/>
    </source>
</evidence>
<name>A0A7S3TXL8_EMIHU</name>
<evidence type="ECO:0000256" key="15">
    <source>
        <dbReference type="SAM" id="MobiDB-lite"/>
    </source>
</evidence>
<feature type="domain" description="Cyclic nucleotide-binding" evidence="17">
    <location>
        <begin position="357"/>
        <end position="455"/>
    </location>
</feature>
<dbReference type="InterPro" id="IPR008271">
    <property type="entry name" value="Ser/Thr_kinase_AS"/>
</dbReference>
<feature type="region of interest" description="Disordered" evidence="15">
    <location>
        <begin position="1"/>
        <end position="61"/>
    </location>
</feature>
<dbReference type="Pfam" id="PF00027">
    <property type="entry name" value="cNMP_binding"/>
    <property type="match status" value="3"/>
</dbReference>
<evidence type="ECO:0000256" key="8">
    <source>
        <dbReference type="ARBA" id="ARBA00022840"/>
    </source>
</evidence>
<dbReference type="GO" id="GO:0046872">
    <property type="term" value="F:metal ion binding"/>
    <property type="evidence" value="ECO:0007669"/>
    <property type="project" value="UniProtKB-KW"/>
</dbReference>
<dbReference type="PIRSF" id="PIRSF000559">
    <property type="entry name" value="cGMP-dep_kinase"/>
    <property type="match status" value="1"/>
</dbReference>
<dbReference type="PROSITE" id="PS51285">
    <property type="entry name" value="AGC_KINASE_CTER"/>
    <property type="match status" value="1"/>
</dbReference>
<protein>
    <recommendedName>
        <fullName evidence="2">cGMP-dependent protein kinase</fullName>
        <ecNumber evidence="2">2.7.11.12</ecNumber>
    </recommendedName>
</protein>
<dbReference type="PROSITE" id="PS50011">
    <property type="entry name" value="PROTEIN_KINASE_DOM"/>
    <property type="match status" value="1"/>
</dbReference>
<dbReference type="EC" id="2.7.11.12" evidence="2"/>
<dbReference type="InterPro" id="IPR018488">
    <property type="entry name" value="cNMP-bd_CS"/>
</dbReference>
<evidence type="ECO:0000256" key="7">
    <source>
        <dbReference type="ARBA" id="ARBA00022777"/>
    </source>
</evidence>
<dbReference type="AlphaFoldDB" id="A0A7S3TXL8"/>
<reference evidence="19" key="1">
    <citation type="submission" date="2021-01" db="EMBL/GenBank/DDBJ databases">
        <authorList>
            <person name="Corre E."/>
            <person name="Pelletier E."/>
            <person name="Niang G."/>
            <person name="Scheremetjew M."/>
            <person name="Finn R."/>
            <person name="Kale V."/>
            <person name="Holt S."/>
            <person name="Cochrane G."/>
            <person name="Meng A."/>
            <person name="Brown T."/>
            <person name="Cohen L."/>
        </authorList>
    </citation>
    <scope>NUCLEOTIDE SEQUENCE</scope>
    <source>
        <strain evidence="19">379</strain>
    </source>
</reference>
<dbReference type="SMART" id="SM00133">
    <property type="entry name" value="S_TK_X"/>
    <property type="match status" value="1"/>
</dbReference>
<feature type="binding site" evidence="13">
    <location>
        <begin position="491"/>
        <end position="499"/>
    </location>
    <ligand>
        <name>ATP</name>
        <dbReference type="ChEBI" id="CHEBI:30616"/>
    </ligand>
</feature>
<feature type="active site" description="Proton acceptor" evidence="12">
    <location>
        <position position="608"/>
    </location>
</feature>
<dbReference type="SUPFAM" id="SSF51206">
    <property type="entry name" value="cAMP-binding domain-like"/>
    <property type="match status" value="3"/>
</dbReference>
<evidence type="ECO:0000256" key="13">
    <source>
        <dbReference type="PIRSR" id="PIRSR000559-2"/>
    </source>
</evidence>
<keyword evidence="3" id="KW-0723">Serine/threonine-protein kinase</keyword>
<dbReference type="InterPro" id="IPR018490">
    <property type="entry name" value="cNMP-bd_dom_sf"/>
</dbReference>
<feature type="domain" description="Cyclic nucleotide-binding" evidence="17">
    <location>
        <begin position="234"/>
        <end position="348"/>
    </location>
</feature>
<feature type="binding site" evidence="13 14">
    <location>
        <position position="514"/>
    </location>
    <ligand>
        <name>ATP</name>
        <dbReference type="ChEBI" id="CHEBI:30616"/>
    </ligand>
</feature>
<dbReference type="PROSITE" id="PS00107">
    <property type="entry name" value="PROTEIN_KINASE_ATP"/>
    <property type="match status" value="1"/>
</dbReference>
<dbReference type="PANTHER" id="PTHR24353">
    <property type="entry name" value="CYCLIC NUCLEOTIDE-DEPENDENT PROTEIN KINASE"/>
    <property type="match status" value="1"/>
</dbReference>